<dbReference type="PaxDb" id="411902-CLOBOL_05922"/>
<reference evidence="4 5" key="2">
    <citation type="submission" date="2007-09" db="EMBL/GenBank/DDBJ databases">
        <title>Draft genome sequence of Clostridium bolteae (ATCC BAA-613).</title>
        <authorList>
            <person name="Sudarsanam P."/>
            <person name="Ley R."/>
            <person name="Guruge J."/>
            <person name="Turnbaugh P.J."/>
            <person name="Mahowald M."/>
            <person name="Liep D."/>
            <person name="Gordon J."/>
        </authorList>
    </citation>
    <scope>NUCLEOTIDE SEQUENCE [LARGE SCALE GENOMIC DNA]</scope>
    <source>
        <strain evidence="5">ATCC BAA-613 / DSM 15670 / CCUG 46953 / JCM 12243 / WAL 16351</strain>
    </source>
</reference>
<gene>
    <name evidence="4" type="ORF">CLOBOL_05922</name>
</gene>
<feature type="repeat" description="Cell wall-binding" evidence="2">
    <location>
        <begin position="69"/>
        <end position="88"/>
    </location>
</feature>
<dbReference type="eggNOG" id="COG5263">
    <property type="taxonomic scope" value="Bacteria"/>
</dbReference>
<dbReference type="HOGENOM" id="CLU_1701168_0_0_9"/>
<dbReference type="PROSITE" id="PS51170">
    <property type="entry name" value="CW"/>
    <property type="match status" value="1"/>
</dbReference>
<evidence type="ECO:0000256" key="3">
    <source>
        <dbReference type="SAM" id="SignalP"/>
    </source>
</evidence>
<name>A8S1C3_ENTBW</name>
<evidence type="ECO:0000313" key="5">
    <source>
        <dbReference type="Proteomes" id="UP000005396"/>
    </source>
</evidence>
<comment type="caution">
    <text evidence="4">The sequence shown here is derived from an EMBL/GenBank/DDBJ whole genome shotgun (WGS) entry which is preliminary data.</text>
</comment>
<proteinExistence type="predicted"/>
<protein>
    <recommendedName>
        <fullName evidence="6">Cell wall-binding protein</fullName>
    </recommendedName>
</protein>
<feature type="chain" id="PRO_5002729019" description="Cell wall-binding protein" evidence="3">
    <location>
        <begin position="29"/>
        <end position="154"/>
    </location>
</feature>
<evidence type="ECO:0000313" key="4">
    <source>
        <dbReference type="EMBL" id="EDP13745.1"/>
    </source>
</evidence>
<dbReference type="AlphaFoldDB" id="A8S1C3"/>
<reference evidence="4 5" key="1">
    <citation type="submission" date="2007-08" db="EMBL/GenBank/DDBJ databases">
        <authorList>
            <person name="Fulton L."/>
            <person name="Clifton S."/>
            <person name="Fulton B."/>
            <person name="Xu J."/>
            <person name="Minx P."/>
            <person name="Pepin K.H."/>
            <person name="Johnson M."/>
            <person name="Thiruvilangam P."/>
            <person name="Bhonagiri V."/>
            <person name="Nash W.E."/>
            <person name="Mardis E.R."/>
            <person name="Wilson R.K."/>
        </authorList>
    </citation>
    <scope>NUCLEOTIDE SEQUENCE [LARGE SCALE GENOMIC DNA]</scope>
    <source>
        <strain evidence="5">ATCC BAA-613 / DSM 15670 / CCUG 46953 / JCM 12243 / WAL 16351</strain>
    </source>
</reference>
<dbReference type="InterPro" id="IPR018337">
    <property type="entry name" value="Cell_wall/Cho-bd_repeat"/>
</dbReference>
<keyword evidence="1" id="KW-0677">Repeat</keyword>
<dbReference type="Gene3D" id="2.10.270.10">
    <property type="entry name" value="Cholin Binding"/>
    <property type="match status" value="1"/>
</dbReference>
<feature type="signal peptide" evidence="3">
    <location>
        <begin position="1"/>
        <end position="28"/>
    </location>
</feature>
<evidence type="ECO:0008006" key="6">
    <source>
        <dbReference type="Google" id="ProtNLM"/>
    </source>
</evidence>
<evidence type="ECO:0000256" key="2">
    <source>
        <dbReference type="PROSITE-ProRule" id="PRU00591"/>
    </source>
</evidence>
<dbReference type="SUPFAM" id="SSF69360">
    <property type="entry name" value="Cell wall binding repeat"/>
    <property type="match status" value="1"/>
</dbReference>
<organism evidence="4 5">
    <name type="scientific">Enterocloster bolteae (strain ATCC BAA-613 / DSM 15670 / CCUG 46953 / JCM 12243 / WAL 16351)</name>
    <name type="common">Clostridium bolteae</name>
    <dbReference type="NCBI Taxonomy" id="411902"/>
    <lineage>
        <taxon>Bacteria</taxon>
        <taxon>Bacillati</taxon>
        <taxon>Bacillota</taxon>
        <taxon>Clostridia</taxon>
        <taxon>Lachnospirales</taxon>
        <taxon>Lachnospiraceae</taxon>
        <taxon>Enterocloster</taxon>
    </lineage>
</organism>
<dbReference type="Proteomes" id="UP000005396">
    <property type="component" value="Unassembled WGS sequence"/>
</dbReference>
<sequence length="154" mass="17307">MLLMKKKYLAIAALSMALAAGSAMTSFAAGFVHTSQGTKYQWGSGDYCTNNWVNYKNHWFFFGEDQIMRTGWIQKDGTWYYAADTGELQGGIMKINGNVYYFDSNSCKLQTGERSFNGQTHTFTENGTTDGGPYVYTEWNSNGTLRRGTKFGVR</sequence>
<keyword evidence="3" id="KW-0732">Signal</keyword>
<dbReference type="Pfam" id="PF01473">
    <property type="entry name" value="Choline_bind_1"/>
    <property type="match status" value="2"/>
</dbReference>
<evidence type="ECO:0000256" key="1">
    <source>
        <dbReference type="ARBA" id="ARBA00022737"/>
    </source>
</evidence>
<accession>A8S1C3</accession>
<dbReference type="EMBL" id="ABCC02000046">
    <property type="protein sequence ID" value="EDP13745.1"/>
    <property type="molecule type" value="Genomic_DNA"/>
</dbReference>